<reference evidence="1" key="2">
    <citation type="journal article" date="2015" name="Fish Shellfish Immunol.">
        <title>Early steps in the European eel (Anguilla anguilla)-Vibrio vulnificus interaction in the gills: Role of the RtxA13 toxin.</title>
        <authorList>
            <person name="Callol A."/>
            <person name="Pajuelo D."/>
            <person name="Ebbesson L."/>
            <person name="Teles M."/>
            <person name="MacKenzie S."/>
            <person name="Amaro C."/>
        </authorList>
    </citation>
    <scope>NUCLEOTIDE SEQUENCE</scope>
</reference>
<protein>
    <submittedName>
        <fullName evidence="1">Uncharacterized protein</fullName>
    </submittedName>
</protein>
<proteinExistence type="predicted"/>
<accession>A0A0E9R1Q0</accession>
<organism evidence="1">
    <name type="scientific">Anguilla anguilla</name>
    <name type="common">European freshwater eel</name>
    <name type="synonym">Muraena anguilla</name>
    <dbReference type="NCBI Taxonomy" id="7936"/>
    <lineage>
        <taxon>Eukaryota</taxon>
        <taxon>Metazoa</taxon>
        <taxon>Chordata</taxon>
        <taxon>Craniata</taxon>
        <taxon>Vertebrata</taxon>
        <taxon>Euteleostomi</taxon>
        <taxon>Actinopterygii</taxon>
        <taxon>Neopterygii</taxon>
        <taxon>Teleostei</taxon>
        <taxon>Anguilliformes</taxon>
        <taxon>Anguillidae</taxon>
        <taxon>Anguilla</taxon>
    </lineage>
</organism>
<sequence>MIIPTRITRHFYEYR</sequence>
<name>A0A0E9R1Q0_ANGAN</name>
<evidence type="ECO:0000313" key="1">
    <source>
        <dbReference type="EMBL" id="JAH22692.1"/>
    </source>
</evidence>
<dbReference type="EMBL" id="GBXM01085885">
    <property type="protein sequence ID" value="JAH22692.1"/>
    <property type="molecule type" value="Transcribed_RNA"/>
</dbReference>
<reference evidence="1" key="1">
    <citation type="submission" date="2014-11" db="EMBL/GenBank/DDBJ databases">
        <authorList>
            <person name="Amaro Gonzalez C."/>
        </authorList>
    </citation>
    <scope>NUCLEOTIDE SEQUENCE</scope>
</reference>